<evidence type="ECO:0008006" key="4">
    <source>
        <dbReference type="Google" id="ProtNLM"/>
    </source>
</evidence>
<evidence type="ECO:0000313" key="2">
    <source>
        <dbReference type="EMBL" id="MFC0263593.1"/>
    </source>
</evidence>
<comment type="caution">
    <text evidence="2">The sequence shown here is derived from an EMBL/GenBank/DDBJ whole genome shotgun (WGS) entry which is preliminary data.</text>
</comment>
<protein>
    <recommendedName>
        <fullName evidence="4">Outer membrane protein beta-barrel domain-containing protein</fullName>
    </recommendedName>
</protein>
<proteinExistence type="predicted"/>
<dbReference type="RefSeq" id="WP_382388078.1">
    <property type="nucleotide sequence ID" value="NZ_JBHLWI010000036.1"/>
</dbReference>
<dbReference type="EMBL" id="JBHLWI010000036">
    <property type="protein sequence ID" value="MFC0263593.1"/>
    <property type="molecule type" value="Genomic_DNA"/>
</dbReference>
<gene>
    <name evidence="2" type="ORF">ACFFIP_12950</name>
</gene>
<name>A0ABV6FUS9_9BACT</name>
<dbReference type="Proteomes" id="UP001589797">
    <property type="component" value="Unassembled WGS sequence"/>
</dbReference>
<keyword evidence="1" id="KW-0732">Signal</keyword>
<keyword evidence="3" id="KW-1185">Reference proteome</keyword>
<feature type="chain" id="PRO_5045415871" description="Outer membrane protein beta-barrel domain-containing protein" evidence="1">
    <location>
        <begin position="25"/>
        <end position="408"/>
    </location>
</feature>
<organism evidence="2 3">
    <name type="scientific">Fontibacter flavus</name>
    <dbReference type="NCBI Taxonomy" id="654838"/>
    <lineage>
        <taxon>Bacteria</taxon>
        <taxon>Pseudomonadati</taxon>
        <taxon>Bacteroidota</taxon>
        <taxon>Cytophagia</taxon>
        <taxon>Cytophagales</taxon>
        <taxon>Cyclobacteriaceae</taxon>
        <taxon>Fontibacter</taxon>
    </lineage>
</organism>
<feature type="signal peptide" evidence="1">
    <location>
        <begin position="1"/>
        <end position="24"/>
    </location>
</feature>
<evidence type="ECO:0000313" key="3">
    <source>
        <dbReference type="Proteomes" id="UP001589797"/>
    </source>
</evidence>
<reference evidence="2 3" key="1">
    <citation type="submission" date="2024-09" db="EMBL/GenBank/DDBJ databases">
        <authorList>
            <person name="Sun Q."/>
            <person name="Mori K."/>
        </authorList>
    </citation>
    <scope>NUCLEOTIDE SEQUENCE [LARGE SCALE GENOMIC DNA]</scope>
    <source>
        <strain evidence="2 3">CCM 7650</strain>
    </source>
</reference>
<sequence>MKGFLHISLIGLVGLMLFTCPASAQDINRDFIILPSGLKVNGIIVRSFDQQQFTSIKFTSLLGEESVYSPNQINGFGLENGRLFYSTLLPGEKEKVFAQQFLSGTLSLLGYKGNFYISNGREITYLEAKYEETNISGKSVVSFRKPFLGTLNILMAGECGTKLSGAVFTTQYSEQSLIDILVKYHLCEGRPYEVHVERIPVIRVSPFIMAGGGMMNSMVASRYEDRQDSFKKKLTPAILVGLKGYNFRNMPKIGFDAGIGYTKTSNVVNSAYQNQALKLTGTEEFSISTVFTPFFINYSFQKNALMETYLGIGGIYRMNTYKSNFAIQDRTTIYNGITILQEGSYVDYRSHNMSPSLKLGGHFKHQQKLGFIVELQLSYLSNSYTINLDANTAVYNELATSILFGIRY</sequence>
<evidence type="ECO:0000256" key="1">
    <source>
        <dbReference type="SAM" id="SignalP"/>
    </source>
</evidence>
<accession>A0ABV6FUS9</accession>